<proteinExistence type="predicted"/>
<dbReference type="EMBL" id="CAJVPM010040018">
    <property type="protein sequence ID" value="CAG8702283.1"/>
    <property type="molecule type" value="Genomic_DNA"/>
</dbReference>
<feature type="non-terminal residue" evidence="1">
    <location>
        <position position="1"/>
    </location>
</feature>
<organism evidence="1 2">
    <name type="scientific">Scutellospora calospora</name>
    <dbReference type="NCBI Taxonomy" id="85575"/>
    <lineage>
        <taxon>Eukaryota</taxon>
        <taxon>Fungi</taxon>
        <taxon>Fungi incertae sedis</taxon>
        <taxon>Mucoromycota</taxon>
        <taxon>Glomeromycotina</taxon>
        <taxon>Glomeromycetes</taxon>
        <taxon>Diversisporales</taxon>
        <taxon>Gigasporaceae</taxon>
        <taxon>Scutellospora</taxon>
    </lineage>
</organism>
<name>A0ACA9PC33_9GLOM</name>
<sequence length="45" mass="5075">LELVEVNKSLILVNKTSSISLAFSLLVVRVFAYIVKVRVFVVLVR</sequence>
<reference evidence="1" key="1">
    <citation type="submission" date="2021-06" db="EMBL/GenBank/DDBJ databases">
        <authorList>
            <person name="Kallberg Y."/>
            <person name="Tangrot J."/>
            <person name="Rosling A."/>
        </authorList>
    </citation>
    <scope>NUCLEOTIDE SEQUENCE</scope>
    <source>
        <strain evidence="1">AU212A</strain>
    </source>
</reference>
<dbReference type="Proteomes" id="UP000789860">
    <property type="component" value="Unassembled WGS sequence"/>
</dbReference>
<accession>A0ACA9PC33</accession>
<keyword evidence="2" id="KW-1185">Reference proteome</keyword>
<feature type="non-terminal residue" evidence="1">
    <location>
        <position position="45"/>
    </location>
</feature>
<protein>
    <submittedName>
        <fullName evidence="1">4041_t:CDS:1</fullName>
    </submittedName>
</protein>
<comment type="caution">
    <text evidence="1">The sequence shown here is derived from an EMBL/GenBank/DDBJ whole genome shotgun (WGS) entry which is preliminary data.</text>
</comment>
<gene>
    <name evidence="1" type="ORF">SCALOS_LOCUS10541</name>
</gene>
<evidence type="ECO:0000313" key="1">
    <source>
        <dbReference type="EMBL" id="CAG8702283.1"/>
    </source>
</evidence>
<evidence type="ECO:0000313" key="2">
    <source>
        <dbReference type="Proteomes" id="UP000789860"/>
    </source>
</evidence>